<gene>
    <name evidence="3" type="ORF">MW046_03425</name>
</gene>
<dbReference type="GeneID" id="71927066"/>
<reference evidence="3" key="1">
    <citation type="submission" date="2022-04" db="EMBL/GenBank/DDBJ databases">
        <title>Halocatena sp. nov., isolated from a salt lake.</title>
        <authorList>
            <person name="Cui H.-L."/>
        </authorList>
    </citation>
    <scope>NUCLEOTIDE SEQUENCE</scope>
    <source>
        <strain evidence="3">AD-1</strain>
    </source>
</reference>
<dbReference type="Proteomes" id="UP000831768">
    <property type="component" value="Chromosome"/>
</dbReference>
<feature type="region of interest" description="Disordered" evidence="1">
    <location>
        <begin position="55"/>
        <end position="87"/>
    </location>
</feature>
<feature type="compositionally biased region" description="Basic and acidic residues" evidence="1">
    <location>
        <begin position="76"/>
        <end position="87"/>
    </location>
</feature>
<name>A0A8U0A389_9EURY</name>
<dbReference type="AlphaFoldDB" id="A0A8U0A389"/>
<dbReference type="KEGG" id="haad:MW046_03425"/>
<protein>
    <recommendedName>
        <fullName evidence="2">DUF7967 domain-containing protein</fullName>
    </recommendedName>
</protein>
<proteinExistence type="predicted"/>
<accession>A0A8U0A389</accession>
<evidence type="ECO:0000259" key="2">
    <source>
        <dbReference type="Pfam" id="PF25921"/>
    </source>
</evidence>
<keyword evidence="4" id="KW-1185">Reference proteome</keyword>
<evidence type="ECO:0000256" key="1">
    <source>
        <dbReference type="SAM" id="MobiDB-lite"/>
    </source>
</evidence>
<sequence>MADDVRLWMVERSYDTRNLITVVYATTDGDRYHRKELSATMLSRTDVTAAVELPRENLESVDDEQRRQRYATEATRMAETHAPDEAV</sequence>
<feature type="compositionally biased region" description="Basic and acidic residues" evidence="1">
    <location>
        <begin position="55"/>
        <end position="67"/>
    </location>
</feature>
<evidence type="ECO:0000313" key="3">
    <source>
        <dbReference type="EMBL" id="UPM43504.1"/>
    </source>
</evidence>
<evidence type="ECO:0000313" key="4">
    <source>
        <dbReference type="Proteomes" id="UP000831768"/>
    </source>
</evidence>
<dbReference type="Pfam" id="PF25921">
    <property type="entry name" value="DUF7967"/>
    <property type="match status" value="1"/>
</dbReference>
<dbReference type="EMBL" id="CP096019">
    <property type="protein sequence ID" value="UPM43504.1"/>
    <property type="molecule type" value="Genomic_DNA"/>
</dbReference>
<dbReference type="RefSeq" id="WP_247994171.1">
    <property type="nucleotide sequence ID" value="NZ_CP096019.1"/>
</dbReference>
<feature type="domain" description="DUF7967" evidence="2">
    <location>
        <begin position="1"/>
        <end position="87"/>
    </location>
</feature>
<dbReference type="InterPro" id="IPR058273">
    <property type="entry name" value="DUF7967"/>
</dbReference>
<organism evidence="3 4">
    <name type="scientific">Halocatena salina</name>
    <dbReference type="NCBI Taxonomy" id="2934340"/>
    <lineage>
        <taxon>Archaea</taxon>
        <taxon>Methanobacteriati</taxon>
        <taxon>Methanobacteriota</taxon>
        <taxon>Stenosarchaea group</taxon>
        <taxon>Halobacteria</taxon>
        <taxon>Halobacteriales</taxon>
        <taxon>Natronomonadaceae</taxon>
        <taxon>Halocatena</taxon>
    </lineage>
</organism>